<gene>
    <name evidence="4" type="primary">sigJ</name>
    <name evidence="4" type="ORF">V3328_20615</name>
</gene>
<dbReference type="InterPro" id="IPR014284">
    <property type="entry name" value="RNA_pol_sigma-70_dom"/>
</dbReference>
<comment type="subunit">
    <text evidence="1">Interacts transiently with the RNA polymerase catalytic core formed by RpoA, RpoB, RpoC and RpoZ (2 alpha, 1 beta, 1 beta' and 1 omega subunit) to form the RNA polymerase holoenzyme that can initiate transcription.</text>
</comment>
<proteinExistence type="predicted"/>
<dbReference type="InterPro" id="IPR032710">
    <property type="entry name" value="NTF2-like_dom_sf"/>
</dbReference>
<dbReference type="PANTHER" id="PTHR30173:SF36">
    <property type="entry name" value="ECF RNA POLYMERASE SIGMA FACTOR SIGJ"/>
    <property type="match status" value="1"/>
</dbReference>
<dbReference type="InterPro" id="IPR052704">
    <property type="entry name" value="ECF_Sigma-70_Domain"/>
</dbReference>
<dbReference type="InterPro" id="IPR013325">
    <property type="entry name" value="RNA_pol_sigma_r2"/>
</dbReference>
<dbReference type="GO" id="GO:0016987">
    <property type="term" value="F:sigma factor activity"/>
    <property type="evidence" value="ECO:0007669"/>
    <property type="project" value="InterPro"/>
</dbReference>
<dbReference type="InterPro" id="IPR036388">
    <property type="entry name" value="WH-like_DNA-bd_sf"/>
</dbReference>
<name>A0AAW9RNJ3_9HYPH</name>
<dbReference type="Pfam" id="PF08281">
    <property type="entry name" value="Sigma70_r4_2"/>
    <property type="match status" value="1"/>
</dbReference>
<evidence type="ECO:0000313" key="4">
    <source>
        <dbReference type="EMBL" id="MEJ8573902.1"/>
    </source>
</evidence>
<evidence type="ECO:0000313" key="5">
    <source>
        <dbReference type="Proteomes" id="UP001378188"/>
    </source>
</evidence>
<dbReference type="NCBIfam" id="NF007214">
    <property type="entry name" value="PRK09636.1"/>
    <property type="match status" value="1"/>
</dbReference>
<dbReference type="GO" id="GO:0006352">
    <property type="term" value="P:DNA-templated transcription initiation"/>
    <property type="evidence" value="ECO:0007669"/>
    <property type="project" value="InterPro"/>
</dbReference>
<keyword evidence="5" id="KW-1185">Reference proteome</keyword>
<feature type="domain" description="RNA polymerase sigma-70 region 2" evidence="2">
    <location>
        <begin position="9"/>
        <end position="74"/>
    </location>
</feature>
<dbReference type="SUPFAM" id="SSF54427">
    <property type="entry name" value="NTF2-like"/>
    <property type="match status" value="1"/>
</dbReference>
<organism evidence="4 5">
    <name type="scientific">Microbaculum marinum</name>
    <dbReference type="NCBI Taxonomy" id="1764581"/>
    <lineage>
        <taxon>Bacteria</taxon>
        <taxon>Pseudomonadati</taxon>
        <taxon>Pseudomonadota</taxon>
        <taxon>Alphaproteobacteria</taxon>
        <taxon>Hyphomicrobiales</taxon>
        <taxon>Tepidamorphaceae</taxon>
        <taxon>Microbaculum</taxon>
    </lineage>
</organism>
<dbReference type="Pfam" id="PF04542">
    <property type="entry name" value="Sigma70_r2"/>
    <property type="match status" value="1"/>
</dbReference>
<dbReference type="InterPro" id="IPR007627">
    <property type="entry name" value="RNA_pol_sigma70_r2"/>
</dbReference>
<reference evidence="4 5" key="1">
    <citation type="submission" date="2024-02" db="EMBL/GenBank/DDBJ databases">
        <title>Genome analysis and characterization of Microbaculum marinisediminis sp. nov., isolated from marine sediment.</title>
        <authorList>
            <person name="Du Z.-J."/>
            <person name="Ye Y.-Q."/>
            <person name="Zhang Z.-R."/>
            <person name="Yuan S.-M."/>
            <person name="Zhang X.-Y."/>
        </authorList>
    </citation>
    <scope>NUCLEOTIDE SEQUENCE [LARGE SCALE GENOMIC DNA]</scope>
    <source>
        <strain evidence="4 5">SDUM1044001</strain>
    </source>
</reference>
<sequence>MATRDTDVFEAARPGLLGLAYRILGSRADAEDAIQDTYLKWSAADREDIVNPAAWLTTVCTRKCLDMRRAADRRRVDYVGAWLPEPIHTIAEGGAEAEHMLASSLSTAFLLMLERLTPKERAAYLLHEIFEMSYPDIAEALELNETNCRKLVSRARDHVERSRVRHVTPPERQDQLLDAFQDAIMSGSAARLTSLLSEDIRVVADSGGKAVAIRRALHGVEEVAAFLSQGLHRHWSGLEWERTDLNGGRGLLIRMDGTTVAAVSFGYDQAGRLHDIFIVRNPDKLARTAAVAVQ</sequence>
<dbReference type="Gene3D" id="3.10.450.50">
    <property type="match status" value="1"/>
</dbReference>
<dbReference type="PANTHER" id="PTHR30173">
    <property type="entry name" value="SIGMA 19 FACTOR"/>
    <property type="match status" value="1"/>
</dbReference>
<evidence type="ECO:0000259" key="3">
    <source>
        <dbReference type="Pfam" id="PF08281"/>
    </source>
</evidence>
<dbReference type="InterPro" id="IPR013324">
    <property type="entry name" value="RNA_pol_sigma_r3/r4-like"/>
</dbReference>
<evidence type="ECO:0000256" key="1">
    <source>
        <dbReference type="ARBA" id="ARBA00011344"/>
    </source>
</evidence>
<dbReference type="SUPFAM" id="SSF88659">
    <property type="entry name" value="Sigma3 and sigma4 domains of RNA polymerase sigma factors"/>
    <property type="match status" value="1"/>
</dbReference>
<evidence type="ECO:0000259" key="2">
    <source>
        <dbReference type="Pfam" id="PF04542"/>
    </source>
</evidence>
<dbReference type="AlphaFoldDB" id="A0AAW9RNJ3"/>
<dbReference type="SUPFAM" id="SSF88946">
    <property type="entry name" value="Sigma2 domain of RNA polymerase sigma factors"/>
    <property type="match status" value="1"/>
</dbReference>
<dbReference type="Proteomes" id="UP001378188">
    <property type="component" value="Unassembled WGS sequence"/>
</dbReference>
<dbReference type="NCBIfam" id="TIGR02937">
    <property type="entry name" value="sigma70-ECF"/>
    <property type="match status" value="1"/>
</dbReference>
<dbReference type="EMBL" id="JAZHOF010000009">
    <property type="protein sequence ID" value="MEJ8573902.1"/>
    <property type="molecule type" value="Genomic_DNA"/>
</dbReference>
<accession>A0AAW9RNJ3</accession>
<dbReference type="RefSeq" id="WP_340331600.1">
    <property type="nucleotide sequence ID" value="NZ_JAZHOF010000009.1"/>
</dbReference>
<comment type="caution">
    <text evidence="4">The sequence shown here is derived from an EMBL/GenBank/DDBJ whole genome shotgun (WGS) entry which is preliminary data.</text>
</comment>
<dbReference type="InterPro" id="IPR013249">
    <property type="entry name" value="RNA_pol_sigma70_r4_t2"/>
</dbReference>
<dbReference type="GO" id="GO:0003677">
    <property type="term" value="F:DNA binding"/>
    <property type="evidence" value="ECO:0007669"/>
    <property type="project" value="InterPro"/>
</dbReference>
<dbReference type="Gene3D" id="1.10.1740.10">
    <property type="match status" value="1"/>
</dbReference>
<feature type="domain" description="RNA polymerase sigma factor 70 region 4 type 2" evidence="3">
    <location>
        <begin position="108"/>
        <end position="158"/>
    </location>
</feature>
<dbReference type="Gene3D" id="1.10.10.10">
    <property type="entry name" value="Winged helix-like DNA-binding domain superfamily/Winged helix DNA-binding domain"/>
    <property type="match status" value="1"/>
</dbReference>
<protein>
    <submittedName>
        <fullName evidence="4">RNA polymerase sigma factor SigJ</fullName>
    </submittedName>
</protein>